<dbReference type="AlphaFoldDB" id="H8H2W7"/>
<name>H8H2W7_DEIGI</name>
<protein>
    <recommendedName>
        <fullName evidence="1">ASCH domain-containing protein</fullName>
    </recommendedName>
</protein>
<keyword evidence="3" id="KW-1185">Reference proteome</keyword>
<reference evidence="2 3" key="1">
    <citation type="journal article" date="2012" name="PLoS ONE">
        <title>Genome sequence and transcriptome analysis of the radioresistant bacterium Deinococcus gobiensis: insights into the extreme environmental adaptations.</title>
        <authorList>
            <person name="Yuan M."/>
            <person name="Chen M."/>
            <person name="Zhang W."/>
            <person name="Lu W."/>
            <person name="Wang J."/>
            <person name="Yang M."/>
            <person name="Zhao P."/>
            <person name="Tang R."/>
            <person name="Li X."/>
            <person name="Hao Y."/>
            <person name="Zhou Z."/>
            <person name="Zhan Y."/>
            <person name="Yu H."/>
            <person name="Teng C."/>
            <person name="Yan Y."/>
            <person name="Ping S."/>
            <person name="Wang Y."/>
            <person name="Lin M."/>
        </authorList>
    </citation>
    <scope>NUCLEOTIDE SEQUENCE [LARGE SCALE GENOMIC DNA]</scope>
    <source>
        <strain evidence="3">DSM 21396 / JCM 16679 / CGMCC 1.7299 / I-0</strain>
        <plasmid evidence="2">P3</plasmid>
    </source>
</reference>
<geneLocation type="plasmid" evidence="2 3">
    <name>P3</name>
</geneLocation>
<gene>
    <name evidence="2" type="ordered locus">DGo_PC0072</name>
</gene>
<dbReference type="CDD" id="cd06553">
    <property type="entry name" value="ASCH_Ef3133_like"/>
    <property type="match status" value="1"/>
</dbReference>
<accession>H8H2W7</accession>
<dbReference type="InterPro" id="IPR007374">
    <property type="entry name" value="ASCH_domain"/>
</dbReference>
<proteinExistence type="predicted"/>
<keyword evidence="2" id="KW-0614">Plasmid</keyword>
<dbReference type="RefSeq" id="WP_014682774.1">
    <property type="nucleotide sequence ID" value="NC_017771.1"/>
</dbReference>
<dbReference type="InterPro" id="IPR015947">
    <property type="entry name" value="PUA-like_sf"/>
</dbReference>
<dbReference type="SMART" id="SM01022">
    <property type="entry name" value="ASCH"/>
    <property type="match status" value="1"/>
</dbReference>
<dbReference type="Proteomes" id="UP000007575">
    <property type="component" value="Plasmid P3"/>
</dbReference>
<dbReference type="PANTHER" id="PTHR39203">
    <property type="entry name" value="CYTOPLASMIC PROTEIN-RELATED"/>
    <property type="match status" value="1"/>
</dbReference>
<dbReference type="InterPro" id="IPR009326">
    <property type="entry name" value="DUF984"/>
</dbReference>
<evidence type="ECO:0000313" key="3">
    <source>
        <dbReference type="Proteomes" id="UP000007575"/>
    </source>
</evidence>
<sequence length="154" mass="17462">MILESKVQEFVQQAEDQTGMSFPIKYVYAFGDSPSMKDKLIELVINGDKRATASLVEEYTQDDLDVPVMGDLSVVLDGKGTPRVIVRTTEAEWVPFDDVSASFAHDEGEGDRSLSDWREGHQRYFGREADRRKIAFTGESLILCERFEVIYQAK</sequence>
<dbReference type="OrthoDB" id="9807542at2"/>
<dbReference type="Gene3D" id="3.10.400.10">
    <property type="entry name" value="Sulfate adenylyltransferase"/>
    <property type="match status" value="1"/>
</dbReference>
<dbReference type="EMBL" id="CP002194">
    <property type="protein sequence ID" value="AFD27864.1"/>
    <property type="molecule type" value="Genomic_DNA"/>
</dbReference>
<evidence type="ECO:0000259" key="1">
    <source>
        <dbReference type="SMART" id="SM01022"/>
    </source>
</evidence>
<feature type="domain" description="ASCH" evidence="1">
    <location>
        <begin position="28"/>
        <end position="151"/>
    </location>
</feature>
<dbReference type="PIRSF" id="PIRSF021320">
    <property type="entry name" value="DUF984"/>
    <property type="match status" value="1"/>
</dbReference>
<evidence type="ECO:0000313" key="2">
    <source>
        <dbReference type="EMBL" id="AFD27864.1"/>
    </source>
</evidence>
<dbReference type="HOGENOM" id="CLU_102450_1_0_0"/>
<dbReference type="KEGG" id="dgo:DGo_PC0072"/>
<dbReference type="eggNOG" id="COG4405">
    <property type="taxonomic scope" value="Bacteria"/>
</dbReference>
<dbReference type="Pfam" id="PF04266">
    <property type="entry name" value="ASCH"/>
    <property type="match status" value="1"/>
</dbReference>
<organism evidence="2 3">
    <name type="scientific">Deinococcus gobiensis (strain DSM 21396 / JCM 16679 / CGMCC 1.7299 / I-0)</name>
    <dbReference type="NCBI Taxonomy" id="745776"/>
    <lineage>
        <taxon>Bacteria</taxon>
        <taxon>Thermotogati</taxon>
        <taxon>Deinococcota</taxon>
        <taxon>Deinococci</taxon>
        <taxon>Deinococcales</taxon>
        <taxon>Deinococcaceae</taxon>
        <taxon>Deinococcus</taxon>
    </lineage>
</organism>
<dbReference type="PANTHER" id="PTHR39203:SF1">
    <property type="entry name" value="CYTOPLASMIC PROTEIN"/>
    <property type="match status" value="1"/>
</dbReference>
<dbReference type="SUPFAM" id="SSF88697">
    <property type="entry name" value="PUA domain-like"/>
    <property type="match status" value="1"/>
</dbReference>